<sequence length="102" mass="10265">MPTDLTGTSDASETAAVDNATIVEPTGNGYLSVFPFNPGDPAAVPTTSSLNYLTGQTVASLVLAAPGTALNTKTGTYDIGAYLGGKGTAQLVLDEFGYFANG</sequence>
<keyword evidence="2" id="KW-1185">Reference proteome</keyword>
<comment type="caution">
    <text evidence="1">The sequence shown here is derived from an EMBL/GenBank/DDBJ whole genome shotgun (WGS) entry which is preliminary data.</text>
</comment>
<protein>
    <submittedName>
        <fullName evidence="1">Uncharacterized protein</fullName>
    </submittedName>
</protein>
<dbReference type="EMBL" id="JAGSOG010000140">
    <property type="protein sequence ID" value="MBR7836417.1"/>
    <property type="molecule type" value="Genomic_DNA"/>
</dbReference>
<dbReference type="Proteomes" id="UP000675781">
    <property type="component" value="Unassembled WGS sequence"/>
</dbReference>
<gene>
    <name evidence="1" type="ORF">KDL01_24280</name>
</gene>
<name>A0A941ER31_9ACTN</name>
<accession>A0A941ER31</accession>
<evidence type="ECO:0000313" key="1">
    <source>
        <dbReference type="EMBL" id="MBR7836417.1"/>
    </source>
</evidence>
<organism evidence="1 2">
    <name type="scientific">Actinospica durhamensis</name>
    <dbReference type="NCBI Taxonomy" id="1508375"/>
    <lineage>
        <taxon>Bacteria</taxon>
        <taxon>Bacillati</taxon>
        <taxon>Actinomycetota</taxon>
        <taxon>Actinomycetes</taxon>
        <taxon>Catenulisporales</taxon>
        <taxon>Actinospicaceae</taxon>
        <taxon>Actinospica</taxon>
    </lineage>
</organism>
<reference evidence="1" key="1">
    <citation type="submission" date="2021-04" db="EMBL/GenBank/DDBJ databases">
        <title>Genome based classification of Actinospica acidithermotolerans sp. nov., an actinobacterium isolated from an Indonesian hot spring.</title>
        <authorList>
            <person name="Kusuma A.B."/>
            <person name="Putra K.E."/>
            <person name="Nafisah S."/>
            <person name="Loh J."/>
            <person name="Nouioui I."/>
            <person name="Goodfellow M."/>
        </authorList>
    </citation>
    <scope>NUCLEOTIDE SEQUENCE</scope>
    <source>
        <strain evidence="1">CSCA 57</strain>
    </source>
</reference>
<proteinExistence type="predicted"/>
<dbReference type="AlphaFoldDB" id="A0A941ER31"/>
<evidence type="ECO:0000313" key="2">
    <source>
        <dbReference type="Proteomes" id="UP000675781"/>
    </source>
</evidence>
<dbReference type="RefSeq" id="WP_212530895.1">
    <property type="nucleotide sequence ID" value="NZ_JAGSOG010000140.1"/>
</dbReference>